<reference evidence="1 2" key="2">
    <citation type="submission" date="2019-09" db="EMBL/GenBank/DDBJ databases">
        <title>Complete Genome Sequence and Methylome Analysis of free living Spirochaetas.</title>
        <authorList>
            <person name="Leshcheva N."/>
            <person name="Mikheeva N."/>
        </authorList>
    </citation>
    <scope>NUCLEOTIDE SEQUENCE [LARGE SCALE GENOMIC DNA]</scope>
    <source>
        <strain evidence="1 2">P</strain>
    </source>
</reference>
<dbReference type="EMBL" id="CP035807">
    <property type="protein sequence ID" value="QEN04695.1"/>
    <property type="molecule type" value="Genomic_DNA"/>
</dbReference>
<proteinExistence type="predicted"/>
<dbReference type="OrthoDB" id="9795163at2"/>
<evidence type="ECO:0008006" key="3">
    <source>
        <dbReference type="Google" id="ProtNLM"/>
    </source>
</evidence>
<protein>
    <recommendedName>
        <fullName evidence="3">Restriction endonuclease type IV Mrr domain-containing protein</fullName>
    </recommendedName>
</protein>
<evidence type="ECO:0000313" key="2">
    <source>
        <dbReference type="Proteomes" id="UP000323824"/>
    </source>
</evidence>
<reference evidence="1 2" key="1">
    <citation type="submission" date="2019-02" db="EMBL/GenBank/DDBJ databases">
        <authorList>
            <person name="Fomenkov A."/>
            <person name="Dubinina G."/>
            <person name="Grabovich M."/>
            <person name="Vincze T."/>
            <person name="Roberts R.J."/>
        </authorList>
    </citation>
    <scope>NUCLEOTIDE SEQUENCE [LARGE SCALE GENOMIC DNA]</scope>
    <source>
        <strain evidence="1 2">P</strain>
    </source>
</reference>
<dbReference type="KEGG" id="sper:EW093_08240"/>
<dbReference type="Proteomes" id="UP000323824">
    <property type="component" value="Chromosome"/>
</dbReference>
<dbReference type="SUPFAM" id="SSF52980">
    <property type="entry name" value="Restriction endonuclease-like"/>
    <property type="match status" value="1"/>
</dbReference>
<organism evidence="1 2">
    <name type="scientific">Thiospirochaeta perfilievii</name>
    <dbReference type="NCBI Taxonomy" id="252967"/>
    <lineage>
        <taxon>Bacteria</taxon>
        <taxon>Pseudomonadati</taxon>
        <taxon>Spirochaetota</taxon>
        <taxon>Spirochaetia</taxon>
        <taxon>Spirochaetales</taxon>
        <taxon>Spirochaetaceae</taxon>
        <taxon>Thiospirochaeta</taxon>
    </lineage>
</organism>
<gene>
    <name evidence="1" type="ORF">EW093_08240</name>
</gene>
<dbReference type="AlphaFoldDB" id="A0A5C1Q9H5"/>
<evidence type="ECO:0000313" key="1">
    <source>
        <dbReference type="EMBL" id="QEN04695.1"/>
    </source>
</evidence>
<keyword evidence="2" id="KW-1185">Reference proteome</keyword>
<name>A0A5C1Q9H5_9SPIO</name>
<accession>A0A5C1Q9H5</accession>
<dbReference type="RefSeq" id="WP_149567938.1">
    <property type="nucleotide sequence ID" value="NZ_CP035807.1"/>
</dbReference>
<dbReference type="InterPro" id="IPR011335">
    <property type="entry name" value="Restrct_endonuc-II-like"/>
</dbReference>
<sequence>MIKEVDISVPIEKYLEKLGYKVRSEVKGCDITAIKDDNLIVVECKTSVSLKLIYQCVDRQEFCDSVYLAIPILDGKRIPNRKYLLKLLKRLELGLITVTFLKKGVELMLF</sequence>